<dbReference type="EMBL" id="AMZH03001910">
    <property type="protein sequence ID" value="RRT77527.1"/>
    <property type="molecule type" value="Genomic_DNA"/>
</dbReference>
<evidence type="ECO:0000313" key="2">
    <source>
        <dbReference type="EMBL" id="RRT77527.1"/>
    </source>
</evidence>
<reference evidence="2 3" key="1">
    <citation type="journal article" date="2014" name="Agronomy (Basel)">
        <title>A Draft Genome Sequence for Ensete ventricosum, the Drought-Tolerant Tree Against Hunger.</title>
        <authorList>
            <person name="Harrison J."/>
            <person name="Moore K.A."/>
            <person name="Paszkiewicz K."/>
            <person name="Jones T."/>
            <person name="Grant M."/>
            <person name="Ambacheew D."/>
            <person name="Muzemil S."/>
            <person name="Studholme D.J."/>
        </authorList>
    </citation>
    <scope>NUCLEOTIDE SEQUENCE [LARGE SCALE GENOMIC DNA]</scope>
</reference>
<comment type="caution">
    <text evidence="2">The sequence shown here is derived from an EMBL/GenBank/DDBJ whole genome shotgun (WGS) entry which is preliminary data.</text>
</comment>
<evidence type="ECO:0000313" key="3">
    <source>
        <dbReference type="Proteomes" id="UP000287651"/>
    </source>
</evidence>
<protein>
    <submittedName>
        <fullName evidence="2">Uncharacterized protein</fullName>
    </submittedName>
</protein>
<dbReference type="Proteomes" id="UP000287651">
    <property type="component" value="Unassembled WGS sequence"/>
</dbReference>
<feature type="region of interest" description="Disordered" evidence="1">
    <location>
        <begin position="1"/>
        <end position="70"/>
    </location>
</feature>
<sequence>MGRIRGVGSPPHVRSLGGEVIASLGPEQEEDTAVSLWRATRLSPRRERKAPPCLDQGRKHPIPPSRRHKE</sequence>
<feature type="compositionally biased region" description="Basic residues" evidence="1">
    <location>
        <begin position="59"/>
        <end position="70"/>
    </location>
</feature>
<gene>
    <name evidence="2" type="ORF">B296_00028456</name>
</gene>
<name>A0A427AMS9_ENSVE</name>
<dbReference type="AlphaFoldDB" id="A0A427AMS9"/>
<organism evidence="2 3">
    <name type="scientific">Ensete ventricosum</name>
    <name type="common">Abyssinian banana</name>
    <name type="synonym">Musa ensete</name>
    <dbReference type="NCBI Taxonomy" id="4639"/>
    <lineage>
        <taxon>Eukaryota</taxon>
        <taxon>Viridiplantae</taxon>
        <taxon>Streptophyta</taxon>
        <taxon>Embryophyta</taxon>
        <taxon>Tracheophyta</taxon>
        <taxon>Spermatophyta</taxon>
        <taxon>Magnoliopsida</taxon>
        <taxon>Liliopsida</taxon>
        <taxon>Zingiberales</taxon>
        <taxon>Musaceae</taxon>
        <taxon>Ensete</taxon>
    </lineage>
</organism>
<proteinExistence type="predicted"/>
<accession>A0A427AMS9</accession>
<evidence type="ECO:0000256" key="1">
    <source>
        <dbReference type="SAM" id="MobiDB-lite"/>
    </source>
</evidence>